<dbReference type="InterPro" id="IPR025668">
    <property type="entry name" value="Tnp_DDE_dom"/>
</dbReference>
<reference evidence="3" key="1">
    <citation type="journal article" date="2019" name="Int. J. Syst. Evol. Microbiol.">
        <title>The Global Catalogue of Microorganisms (GCM) 10K type strain sequencing project: providing services to taxonomists for standard genome sequencing and annotation.</title>
        <authorList>
            <consortium name="The Broad Institute Genomics Platform"/>
            <consortium name="The Broad Institute Genome Sequencing Center for Infectious Disease"/>
            <person name="Wu L."/>
            <person name="Ma J."/>
        </authorList>
    </citation>
    <scope>NUCLEOTIDE SEQUENCE [LARGE SCALE GENOMIC DNA]</scope>
    <source>
        <strain evidence="3">CGMCC 1.15931</strain>
    </source>
</reference>
<name>A0ABQ1LL89_9BURK</name>
<evidence type="ECO:0000313" key="3">
    <source>
        <dbReference type="Proteomes" id="UP000622638"/>
    </source>
</evidence>
<sequence>MKARGLLLIWLDEDIGWHDSATGKRVRRRKYSEAAIQSCLIIKSLFNIALCQAMHCAKPAQAG</sequence>
<protein>
    <recommendedName>
        <fullName evidence="1">Transposase DDE domain-containing protein</fullName>
    </recommendedName>
</protein>
<organism evidence="2 3">
    <name type="scientific">Pseudoduganella buxea</name>
    <dbReference type="NCBI Taxonomy" id="1949069"/>
    <lineage>
        <taxon>Bacteria</taxon>
        <taxon>Pseudomonadati</taxon>
        <taxon>Pseudomonadota</taxon>
        <taxon>Betaproteobacteria</taxon>
        <taxon>Burkholderiales</taxon>
        <taxon>Oxalobacteraceae</taxon>
        <taxon>Telluria group</taxon>
        <taxon>Pseudoduganella</taxon>
    </lineage>
</organism>
<dbReference type="Pfam" id="PF13737">
    <property type="entry name" value="DDE_Tnp_1_5"/>
    <property type="match status" value="1"/>
</dbReference>
<evidence type="ECO:0000259" key="1">
    <source>
        <dbReference type="Pfam" id="PF13737"/>
    </source>
</evidence>
<dbReference type="EMBL" id="BMKG01000038">
    <property type="protein sequence ID" value="GGC23856.1"/>
    <property type="molecule type" value="Genomic_DNA"/>
</dbReference>
<dbReference type="Proteomes" id="UP000622638">
    <property type="component" value="Unassembled WGS sequence"/>
</dbReference>
<keyword evidence="3" id="KW-1185">Reference proteome</keyword>
<evidence type="ECO:0000313" key="2">
    <source>
        <dbReference type="EMBL" id="GGC23856.1"/>
    </source>
</evidence>
<feature type="domain" description="Transposase DDE" evidence="1">
    <location>
        <begin position="3"/>
        <end position="53"/>
    </location>
</feature>
<accession>A0ABQ1LL89</accession>
<comment type="caution">
    <text evidence="2">The sequence shown here is derived from an EMBL/GenBank/DDBJ whole genome shotgun (WGS) entry which is preliminary data.</text>
</comment>
<gene>
    <name evidence="2" type="ORF">GCM10011572_51710</name>
</gene>
<proteinExistence type="predicted"/>